<name>A0A8J3XTU9_9ACTN</name>
<protein>
    <recommendedName>
        <fullName evidence="5">PASTA domain-containing protein</fullName>
    </recommendedName>
</protein>
<keyword evidence="2" id="KW-0732">Signal</keyword>
<evidence type="ECO:0008006" key="5">
    <source>
        <dbReference type="Google" id="ProtNLM"/>
    </source>
</evidence>
<dbReference type="RefSeq" id="WP_203942822.1">
    <property type="nucleotide sequence ID" value="NZ_BOOR01000006.1"/>
</dbReference>
<feature type="region of interest" description="Disordered" evidence="1">
    <location>
        <begin position="30"/>
        <end position="83"/>
    </location>
</feature>
<sequence length="214" mass="22118">MTRLTLAGAVKGAVVLAAVAGSLTLTACGSDSGSDSGGGAAAQEDHVASLVTASPSSESGGATGQPSKSPDPESKRPQLRLDSTAEEYAKYRLAYAKCLDEHGRPQTADGEYTPAQEKAEKAARKACANKEPLMPPEFSPETNPHYADDVRKEVACLKKNGFKVRITPATGSDPNAIGWTYESLPGEGVDIEKIQNQCRQEGFGGGAALGPGPA</sequence>
<proteinExistence type="predicted"/>
<dbReference type="Proteomes" id="UP000605992">
    <property type="component" value="Unassembled WGS sequence"/>
</dbReference>
<feature type="compositionally biased region" description="Polar residues" evidence="1">
    <location>
        <begin position="51"/>
        <end position="68"/>
    </location>
</feature>
<comment type="caution">
    <text evidence="3">The sequence shown here is derived from an EMBL/GenBank/DDBJ whole genome shotgun (WGS) entry which is preliminary data.</text>
</comment>
<feature type="chain" id="PRO_5038382004" description="PASTA domain-containing protein" evidence="2">
    <location>
        <begin position="28"/>
        <end position="214"/>
    </location>
</feature>
<evidence type="ECO:0000256" key="2">
    <source>
        <dbReference type="SAM" id="SignalP"/>
    </source>
</evidence>
<organism evidence="3 4">
    <name type="scientific">Planotetraspora thailandica</name>
    <dbReference type="NCBI Taxonomy" id="487172"/>
    <lineage>
        <taxon>Bacteria</taxon>
        <taxon>Bacillati</taxon>
        <taxon>Actinomycetota</taxon>
        <taxon>Actinomycetes</taxon>
        <taxon>Streptosporangiales</taxon>
        <taxon>Streptosporangiaceae</taxon>
        <taxon>Planotetraspora</taxon>
    </lineage>
</organism>
<accession>A0A8J3XTU9</accession>
<feature type="signal peptide" evidence="2">
    <location>
        <begin position="1"/>
        <end position="27"/>
    </location>
</feature>
<reference evidence="3" key="1">
    <citation type="submission" date="2021-01" db="EMBL/GenBank/DDBJ databases">
        <title>Whole genome shotgun sequence of Planotetraspora thailandica NBRC 104271.</title>
        <authorList>
            <person name="Komaki H."/>
            <person name="Tamura T."/>
        </authorList>
    </citation>
    <scope>NUCLEOTIDE SEQUENCE</scope>
    <source>
        <strain evidence="3">NBRC 104271</strain>
    </source>
</reference>
<evidence type="ECO:0000313" key="3">
    <source>
        <dbReference type="EMBL" id="GII52534.1"/>
    </source>
</evidence>
<evidence type="ECO:0000313" key="4">
    <source>
        <dbReference type="Proteomes" id="UP000605992"/>
    </source>
</evidence>
<keyword evidence="4" id="KW-1185">Reference proteome</keyword>
<evidence type="ECO:0000256" key="1">
    <source>
        <dbReference type="SAM" id="MobiDB-lite"/>
    </source>
</evidence>
<dbReference type="PROSITE" id="PS51257">
    <property type="entry name" value="PROKAR_LIPOPROTEIN"/>
    <property type="match status" value="1"/>
</dbReference>
<dbReference type="AlphaFoldDB" id="A0A8J3XTU9"/>
<dbReference type="EMBL" id="BOOR01000006">
    <property type="protein sequence ID" value="GII52534.1"/>
    <property type="molecule type" value="Genomic_DNA"/>
</dbReference>
<gene>
    <name evidence="3" type="ORF">Pth03_09230</name>
</gene>